<accession>A0A841T339</accession>
<gene>
    <name evidence="3" type="ORF">H7B67_20305</name>
</gene>
<dbReference type="InterPro" id="IPR008991">
    <property type="entry name" value="Translation_prot_SH3-like_sf"/>
</dbReference>
<sequence length="102" mass="11535">MTEQARLSPGDIVRIRRGKDEGEWSVVIALEDERFALVADGDKRRFDRPKRKNVLHLEPIGVASEEVVRSLQETGRVTNGKLRFAIANARRSIEAHAEEKGE</sequence>
<organism evidence="3 4">
    <name type="scientific">Cohnella thailandensis</name>
    <dbReference type="NCBI Taxonomy" id="557557"/>
    <lineage>
        <taxon>Bacteria</taxon>
        <taxon>Bacillati</taxon>
        <taxon>Bacillota</taxon>
        <taxon>Bacilli</taxon>
        <taxon>Bacillales</taxon>
        <taxon>Paenibacillaceae</taxon>
        <taxon>Cohnella</taxon>
    </lineage>
</organism>
<proteinExistence type="predicted"/>
<keyword evidence="1" id="KW-0689">Ribosomal protein</keyword>
<protein>
    <submittedName>
        <fullName evidence="3">KOW domain-containing RNA-binding protein</fullName>
    </submittedName>
</protein>
<dbReference type="GO" id="GO:1990904">
    <property type="term" value="C:ribonucleoprotein complex"/>
    <property type="evidence" value="ECO:0007669"/>
    <property type="project" value="UniProtKB-KW"/>
</dbReference>
<keyword evidence="4" id="KW-1185">Reference proteome</keyword>
<comment type="caution">
    <text evidence="3">The sequence shown here is derived from an EMBL/GenBank/DDBJ whole genome shotgun (WGS) entry which is preliminary data.</text>
</comment>
<reference evidence="3 4" key="1">
    <citation type="submission" date="2020-08" db="EMBL/GenBank/DDBJ databases">
        <title>Cohnella phylogeny.</title>
        <authorList>
            <person name="Dunlap C."/>
        </authorList>
    </citation>
    <scope>NUCLEOTIDE SEQUENCE [LARGE SCALE GENOMIC DNA]</scope>
    <source>
        <strain evidence="3 4">DSM 25241</strain>
    </source>
</reference>
<dbReference type="SUPFAM" id="SSF50104">
    <property type="entry name" value="Translation proteins SH3-like domain"/>
    <property type="match status" value="1"/>
</dbReference>
<keyword evidence="2" id="KW-0687">Ribonucleoprotein</keyword>
<dbReference type="AlphaFoldDB" id="A0A841T339"/>
<evidence type="ECO:0000313" key="4">
    <source>
        <dbReference type="Proteomes" id="UP000535838"/>
    </source>
</evidence>
<evidence type="ECO:0000256" key="1">
    <source>
        <dbReference type="ARBA" id="ARBA00022980"/>
    </source>
</evidence>
<name>A0A841T339_9BACL</name>
<dbReference type="EMBL" id="JACJVQ010000018">
    <property type="protein sequence ID" value="MBB6636470.1"/>
    <property type="molecule type" value="Genomic_DNA"/>
</dbReference>
<dbReference type="GO" id="GO:0005840">
    <property type="term" value="C:ribosome"/>
    <property type="evidence" value="ECO:0007669"/>
    <property type="project" value="UniProtKB-KW"/>
</dbReference>
<dbReference type="Proteomes" id="UP000535838">
    <property type="component" value="Unassembled WGS sequence"/>
</dbReference>
<dbReference type="RefSeq" id="WP_185121700.1">
    <property type="nucleotide sequence ID" value="NZ_JACJVQ010000018.1"/>
</dbReference>
<dbReference type="InterPro" id="IPR041985">
    <property type="entry name" value="Ribosomal_eL14_KOW"/>
</dbReference>
<evidence type="ECO:0000313" key="3">
    <source>
        <dbReference type="EMBL" id="MBB6636470.1"/>
    </source>
</evidence>
<dbReference type="CDD" id="cd06088">
    <property type="entry name" value="KOW_RPL14"/>
    <property type="match status" value="1"/>
</dbReference>
<evidence type="ECO:0000256" key="2">
    <source>
        <dbReference type="ARBA" id="ARBA00023274"/>
    </source>
</evidence>